<keyword evidence="3" id="KW-1185">Reference proteome</keyword>
<feature type="chain" id="PRO_5002463490" evidence="1">
    <location>
        <begin position="23"/>
        <end position="111"/>
    </location>
</feature>
<dbReference type="Proteomes" id="UP000033651">
    <property type="component" value="Unassembled WGS sequence"/>
</dbReference>
<evidence type="ECO:0000313" key="2">
    <source>
        <dbReference type="EMBL" id="KJV33846.1"/>
    </source>
</evidence>
<keyword evidence="1" id="KW-0732">Signal</keyword>
<gene>
    <name evidence="2" type="ORF">VI08_10845</name>
</gene>
<accession>A0A0F3KRP8</accession>
<dbReference type="PATRIC" id="fig|345309.4.peg.1509"/>
<feature type="signal peptide" evidence="1">
    <location>
        <begin position="1"/>
        <end position="22"/>
    </location>
</feature>
<dbReference type="AlphaFoldDB" id="A0A0F3KRP8"/>
<dbReference type="OrthoDB" id="5957970at2"/>
<organism evidence="2 3">
    <name type="scientific">Luteibacter yeojuensis</name>
    <dbReference type="NCBI Taxonomy" id="345309"/>
    <lineage>
        <taxon>Bacteria</taxon>
        <taxon>Pseudomonadati</taxon>
        <taxon>Pseudomonadota</taxon>
        <taxon>Gammaproteobacteria</taxon>
        <taxon>Lysobacterales</taxon>
        <taxon>Rhodanobacteraceae</taxon>
        <taxon>Luteibacter</taxon>
    </lineage>
</organism>
<name>A0A0F3KRP8_9GAMM</name>
<protein>
    <submittedName>
        <fullName evidence="2">Uncharacterized protein</fullName>
    </submittedName>
</protein>
<proteinExistence type="predicted"/>
<evidence type="ECO:0000256" key="1">
    <source>
        <dbReference type="SAM" id="SignalP"/>
    </source>
</evidence>
<evidence type="ECO:0000313" key="3">
    <source>
        <dbReference type="Proteomes" id="UP000033651"/>
    </source>
</evidence>
<dbReference type="EMBL" id="JZRB01000021">
    <property type="protein sequence ID" value="KJV33846.1"/>
    <property type="molecule type" value="Genomic_DNA"/>
</dbReference>
<sequence>MKAPNLIALTASFLIAGTSVFALRSFDDRAAAMVAAPHFVNGIRVVDLPALEVRPTDADVREAALLGEATLDSAADALRRSAEDRAAALISAQLAMPYYSFGNALRHTAKD</sequence>
<dbReference type="RefSeq" id="WP_045829591.1">
    <property type="nucleotide sequence ID" value="NZ_JZRB01000021.1"/>
</dbReference>
<reference evidence="2 3" key="1">
    <citation type="submission" date="2015-03" db="EMBL/GenBank/DDBJ databases">
        <title>Draft genome sequence of Luteibacter yeojuensis strain SU11.</title>
        <authorList>
            <person name="Sulaiman J."/>
            <person name="Priya K."/>
            <person name="Chan K.-G."/>
        </authorList>
    </citation>
    <scope>NUCLEOTIDE SEQUENCE [LARGE SCALE GENOMIC DNA]</scope>
    <source>
        <strain evidence="2 3">SU11</strain>
    </source>
</reference>
<comment type="caution">
    <text evidence="2">The sequence shown here is derived from an EMBL/GenBank/DDBJ whole genome shotgun (WGS) entry which is preliminary data.</text>
</comment>